<sequence>MVVNQTIRDDQTIVSPQQNFELGFFSPGNASENRYLGIWFKRLATGTVLWVANRETAIKSKSGELRFSSDGFLVLRDSATNHVIWSSNTNGKATNPVARLLDSGNFIVTDNDNETENYT</sequence>
<name>A0ACB8XW47_9ASTR</name>
<evidence type="ECO:0000313" key="1">
    <source>
        <dbReference type="EMBL" id="KAI3675491.1"/>
    </source>
</evidence>
<proteinExistence type="predicted"/>
<protein>
    <submittedName>
        <fullName evidence="1">Uncharacterized protein</fullName>
    </submittedName>
</protein>
<keyword evidence="2" id="KW-1185">Reference proteome</keyword>
<organism evidence="1 2">
    <name type="scientific">Smallanthus sonchifolius</name>
    <dbReference type="NCBI Taxonomy" id="185202"/>
    <lineage>
        <taxon>Eukaryota</taxon>
        <taxon>Viridiplantae</taxon>
        <taxon>Streptophyta</taxon>
        <taxon>Embryophyta</taxon>
        <taxon>Tracheophyta</taxon>
        <taxon>Spermatophyta</taxon>
        <taxon>Magnoliopsida</taxon>
        <taxon>eudicotyledons</taxon>
        <taxon>Gunneridae</taxon>
        <taxon>Pentapetalae</taxon>
        <taxon>asterids</taxon>
        <taxon>campanulids</taxon>
        <taxon>Asterales</taxon>
        <taxon>Asteraceae</taxon>
        <taxon>Asteroideae</taxon>
        <taxon>Heliantheae alliance</taxon>
        <taxon>Millerieae</taxon>
        <taxon>Smallanthus</taxon>
    </lineage>
</organism>
<dbReference type="Proteomes" id="UP001056120">
    <property type="component" value="Linkage Group LG29"/>
</dbReference>
<reference evidence="2" key="1">
    <citation type="journal article" date="2022" name="Mol. Ecol. Resour.">
        <title>The genomes of chicory, endive, great burdock and yacon provide insights into Asteraceae palaeo-polyploidization history and plant inulin production.</title>
        <authorList>
            <person name="Fan W."/>
            <person name="Wang S."/>
            <person name="Wang H."/>
            <person name="Wang A."/>
            <person name="Jiang F."/>
            <person name="Liu H."/>
            <person name="Zhao H."/>
            <person name="Xu D."/>
            <person name="Zhang Y."/>
        </authorList>
    </citation>
    <scope>NUCLEOTIDE SEQUENCE [LARGE SCALE GENOMIC DNA]</scope>
    <source>
        <strain evidence="2">cv. Yunnan</strain>
    </source>
</reference>
<comment type="caution">
    <text evidence="1">The sequence shown here is derived from an EMBL/GenBank/DDBJ whole genome shotgun (WGS) entry which is preliminary data.</text>
</comment>
<reference evidence="1 2" key="2">
    <citation type="journal article" date="2022" name="Mol. Ecol. Resour.">
        <title>The genomes of chicory, endive, great burdock and yacon provide insights into Asteraceae paleo-polyploidization history and plant inulin production.</title>
        <authorList>
            <person name="Fan W."/>
            <person name="Wang S."/>
            <person name="Wang H."/>
            <person name="Wang A."/>
            <person name="Jiang F."/>
            <person name="Liu H."/>
            <person name="Zhao H."/>
            <person name="Xu D."/>
            <person name="Zhang Y."/>
        </authorList>
    </citation>
    <scope>NUCLEOTIDE SEQUENCE [LARGE SCALE GENOMIC DNA]</scope>
    <source>
        <strain evidence="2">cv. Yunnan</strain>
        <tissue evidence="1">Leaves</tissue>
    </source>
</reference>
<gene>
    <name evidence="1" type="ORF">L1987_85081</name>
</gene>
<dbReference type="EMBL" id="CM042046">
    <property type="protein sequence ID" value="KAI3675491.1"/>
    <property type="molecule type" value="Genomic_DNA"/>
</dbReference>
<evidence type="ECO:0000313" key="2">
    <source>
        <dbReference type="Proteomes" id="UP001056120"/>
    </source>
</evidence>
<accession>A0ACB8XW47</accession>